<dbReference type="Proteomes" id="UP000063699">
    <property type="component" value="Chromosome"/>
</dbReference>
<dbReference type="KEGG" id="kphy:AOZ06_09870"/>
<evidence type="ECO:0000256" key="1">
    <source>
        <dbReference type="SAM" id="MobiDB-lite"/>
    </source>
</evidence>
<accession>A0A0N9HZ88</accession>
<name>A0A0N9HZ88_9PSEU</name>
<sequence>MRVKDLPVFTHVRVIEPLMAALFGSVSTRRTPVRCSLLRNFTYETTLYAAKTGDEFAARPRQGTPHGHAGRPDRR</sequence>
<gene>
    <name evidence="2" type="ORF">AOZ06_09870</name>
</gene>
<feature type="region of interest" description="Disordered" evidence="1">
    <location>
        <begin position="54"/>
        <end position="75"/>
    </location>
</feature>
<reference evidence="2 3" key="1">
    <citation type="submission" date="2015-07" db="EMBL/GenBank/DDBJ databases">
        <title>Genome sequencing of Kibdelosporangium phytohabitans.</title>
        <authorList>
            <person name="Qin S."/>
            <person name="Xing K."/>
        </authorList>
    </citation>
    <scope>NUCLEOTIDE SEQUENCE [LARGE SCALE GENOMIC DNA]</scope>
    <source>
        <strain evidence="2 3">KLBMP1111</strain>
    </source>
</reference>
<proteinExistence type="predicted"/>
<dbReference type="EMBL" id="CP012752">
    <property type="protein sequence ID" value="ALG07190.1"/>
    <property type="molecule type" value="Genomic_DNA"/>
</dbReference>
<keyword evidence="3" id="KW-1185">Reference proteome</keyword>
<evidence type="ECO:0000313" key="2">
    <source>
        <dbReference type="EMBL" id="ALG07190.1"/>
    </source>
</evidence>
<organism evidence="2 3">
    <name type="scientific">Kibdelosporangium phytohabitans</name>
    <dbReference type="NCBI Taxonomy" id="860235"/>
    <lineage>
        <taxon>Bacteria</taxon>
        <taxon>Bacillati</taxon>
        <taxon>Actinomycetota</taxon>
        <taxon>Actinomycetes</taxon>
        <taxon>Pseudonocardiales</taxon>
        <taxon>Pseudonocardiaceae</taxon>
        <taxon>Kibdelosporangium</taxon>
    </lineage>
</organism>
<protein>
    <submittedName>
        <fullName evidence="2">Uncharacterized protein</fullName>
    </submittedName>
</protein>
<evidence type="ECO:0000313" key="3">
    <source>
        <dbReference type="Proteomes" id="UP000063699"/>
    </source>
</evidence>
<dbReference type="AlphaFoldDB" id="A0A0N9HZ88"/>